<evidence type="ECO:0000259" key="2">
    <source>
        <dbReference type="Pfam" id="PF02481"/>
    </source>
</evidence>
<dbReference type="AlphaFoldDB" id="A0A1X1TS33"/>
<keyword evidence="4" id="KW-1185">Reference proteome</keyword>
<evidence type="ECO:0000313" key="4">
    <source>
        <dbReference type="Proteomes" id="UP000467385"/>
    </source>
</evidence>
<accession>A0A1X1TS33</accession>
<dbReference type="Pfam" id="PF02481">
    <property type="entry name" value="DNA_processg_A"/>
    <property type="match status" value="1"/>
</dbReference>
<sequence length="299" mass="32822">MNHEQIALVALLRTRPNGLSWPKLTEEVLERGSALTVWQEYNPEQLIPLPTATAALEEAEADLEKWEHDGLHFMSVLDNDFPRRLLDIVETPPFLFSQGRVDQDDPGMSVVGSRKASERGLDMASKIARFLVKQGLTVISGLAAGIDTAAHTAALSEGGRTVAFIGTGCNLSYPAKNRQLQAAIADFGLVLSQFWPDAPPQKHSFPMRNALMSGYGMATIVVEAGETSGARTQARMAVEHGRPVILTDMVVERNEWAQKLVQLPGVHVVAGLRELGPIVEEIRSEPQRTEQALRQLSFR</sequence>
<protein>
    <recommendedName>
        <fullName evidence="2">Smf/DprA SLOG domain-containing protein</fullName>
    </recommendedName>
</protein>
<dbReference type="Proteomes" id="UP000467385">
    <property type="component" value="Chromosome"/>
</dbReference>
<dbReference type="GO" id="GO:0009294">
    <property type="term" value="P:DNA-mediated transformation"/>
    <property type="evidence" value="ECO:0007669"/>
    <property type="project" value="InterPro"/>
</dbReference>
<dbReference type="Gene3D" id="3.40.50.450">
    <property type="match status" value="1"/>
</dbReference>
<dbReference type="SUPFAM" id="SSF102405">
    <property type="entry name" value="MCP/YpsA-like"/>
    <property type="match status" value="1"/>
</dbReference>
<comment type="similarity">
    <text evidence="1">Belongs to the DprA/Smf family.</text>
</comment>
<dbReference type="STRING" id="44010.AWC00_01635"/>
<reference evidence="3 4" key="1">
    <citation type="journal article" date="2019" name="Emerg. Microbes Infect.">
        <title>Comprehensive subspecies identification of 175 nontuberculous mycobacteria species based on 7547 genomic profiles.</title>
        <authorList>
            <person name="Matsumoto Y."/>
            <person name="Kinjo T."/>
            <person name="Motooka D."/>
            <person name="Nabeya D."/>
            <person name="Jung N."/>
            <person name="Uechi K."/>
            <person name="Horii T."/>
            <person name="Iida T."/>
            <person name="Fujita J."/>
            <person name="Nakamura S."/>
        </authorList>
    </citation>
    <scope>NUCLEOTIDE SEQUENCE [LARGE SCALE GENOMIC DNA]</scope>
    <source>
        <strain evidence="3 4">JCM 14738</strain>
    </source>
</reference>
<evidence type="ECO:0000256" key="1">
    <source>
        <dbReference type="ARBA" id="ARBA00006525"/>
    </source>
</evidence>
<dbReference type="OrthoDB" id="9785707at2"/>
<organism evidence="3 4">
    <name type="scientific">Mycobacterium conspicuum</name>
    <dbReference type="NCBI Taxonomy" id="44010"/>
    <lineage>
        <taxon>Bacteria</taxon>
        <taxon>Bacillati</taxon>
        <taxon>Actinomycetota</taxon>
        <taxon>Actinomycetes</taxon>
        <taxon>Mycobacteriales</taxon>
        <taxon>Mycobacteriaceae</taxon>
        <taxon>Mycobacterium</taxon>
    </lineage>
</organism>
<dbReference type="InterPro" id="IPR003488">
    <property type="entry name" value="DprA"/>
</dbReference>
<name>A0A1X1TS33_9MYCO</name>
<feature type="domain" description="Smf/DprA SLOG" evidence="2">
    <location>
        <begin position="73"/>
        <end position="255"/>
    </location>
</feature>
<proteinExistence type="inferred from homology"/>
<dbReference type="EMBL" id="AP022613">
    <property type="protein sequence ID" value="BBZ42113.1"/>
    <property type="molecule type" value="Genomic_DNA"/>
</dbReference>
<gene>
    <name evidence="3" type="ORF">MCNS_51760</name>
</gene>
<evidence type="ECO:0000313" key="3">
    <source>
        <dbReference type="EMBL" id="BBZ42113.1"/>
    </source>
</evidence>
<dbReference type="PANTHER" id="PTHR43022">
    <property type="entry name" value="PROTEIN SMF"/>
    <property type="match status" value="1"/>
</dbReference>
<dbReference type="InterPro" id="IPR057666">
    <property type="entry name" value="DrpA_SLOG"/>
</dbReference>
<dbReference type="PANTHER" id="PTHR43022:SF1">
    <property type="entry name" value="PROTEIN SMF"/>
    <property type="match status" value="1"/>
</dbReference>